<keyword evidence="2" id="KW-0813">Transport</keyword>
<reference evidence="12" key="3">
    <citation type="submission" date="2023-05" db="EMBL/GenBank/DDBJ databases">
        <authorList>
            <person name="Smith C.H."/>
        </authorList>
    </citation>
    <scope>NUCLEOTIDE SEQUENCE</scope>
    <source>
        <strain evidence="12">CHS0354</strain>
        <tissue evidence="12">Mantle</tissue>
    </source>
</reference>
<evidence type="ECO:0000256" key="10">
    <source>
        <dbReference type="SAM" id="MobiDB-lite"/>
    </source>
</evidence>
<keyword evidence="7" id="KW-0406">Ion transport</keyword>
<feature type="compositionally biased region" description="Basic and acidic residues" evidence="10">
    <location>
        <begin position="295"/>
        <end position="325"/>
    </location>
</feature>
<comment type="subcellular location">
    <subcellularLocation>
        <location evidence="1">Cell membrane</location>
        <topology evidence="1">Multi-pass membrane protein</topology>
    </subcellularLocation>
</comment>
<feature type="transmembrane region" description="Helical" evidence="11">
    <location>
        <begin position="12"/>
        <end position="34"/>
    </location>
</feature>
<dbReference type="PANTHER" id="PTHR46480:SF1">
    <property type="entry name" value="VOLTAGE-GATED HYDROGEN CHANNEL 1"/>
    <property type="match status" value="1"/>
</dbReference>
<protein>
    <recommendedName>
        <fullName evidence="14">Hydrogen voltage-gated channel 1</fullName>
    </recommendedName>
</protein>
<dbReference type="Proteomes" id="UP001195483">
    <property type="component" value="Unassembled WGS sequence"/>
</dbReference>
<dbReference type="GO" id="GO:0034702">
    <property type="term" value="C:monoatomic ion channel complex"/>
    <property type="evidence" value="ECO:0007669"/>
    <property type="project" value="UniProtKB-KW"/>
</dbReference>
<dbReference type="EMBL" id="JAEAOA010000127">
    <property type="protein sequence ID" value="KAK3586667.1"/>
    <property type="molecule type" value="Genomic_DNA"/>
</dbReference>
<dbReference type="InterPro" id="IPR031846">
    <property type="entry name" value="Hvcn1"/>
</dbReference>
<evidence type="ECO:0000256" key="11">
    <source>
        <dbReference type="SAM" id="Phobius"/>
    </source>
</evidence>
<feature type="region of interest" description="Disordered" evidence="10">
    <location>
        <begin position="415"/>
        <end position="434"/>
    </location>
</feature>
<evidence type="ECO:0000256" key="7">
    <source>
        <dbReference type="ARBA" id="ARBA00023065"/>
    </source>
</evidence>
<evidence type="ECO:0000256" key="4">
    <source>
        <dbReference type="ARBA" id="ARBA00022692"/>
    </source>
</evidence>
<accession>A0AAE0VRP6</accession>
<dbReference type="InterPro" id="IPR027359">
    <property type="entry name" value="Volt_channel_dom_sf"/>
</dbReference>
<keyword evidence="8 11" id="KW-0472">Membrane</keyword>
<evidence type="ECO:0000313" key="12">
    <source>
        <dbReference type="EMBL" id="KAK3586667.1"/>
    </source>
</evidence>
<keyword evidence="4 11" id="KW-0812">Transmembrane</keyword>
<reference evidence="12" key="2">
    <citation type="journal article" date="2021" name="Genome Biol. Evol.">
        <title>Developing a high-quality reference genome for a parasitic bivalve with doubly uniparental inheritance (Bivalvia: Unionida).</title>
        <authorList>
            <person name="Smith C.H."/>
        </authorList>
    </citation>
    <scope>NUCLEOTIDE SEQUENCE</scope>
    <source>
        <strain evidence="12">CHS0354</strain>
        <tissue evidence="12">Mantle</tissue>
    </source>
</reference>
<name>A0AAE0VRP6_9BIVA</name>
<feature type="transmembrane region" description="Helical" evidence="11">
    <location>
        <begin position="133"/>
        <end position="152"/>
    </location>
</feature>
<dbReference type="PANTHER" id="PTHR46480">
    <property type="entry name" value="F20B24.22"/>
    <property type="match status" value="1"/>
</dbReference>
<keyword evidence="9" id="KW-0407">Ion channel</keyword>
<keyword evidence="5" id="KW-0851">Voltage-gated channel</keyword>
<sequence length="434" mass="48887">MSSHGGRRCCGWCKFLYGLVTESIIITLTFIHALSTVVEVLINRKIITDPTSTVSTTITTSSTLDAEAEKTTANSSSSFDPGGCPPFHLDRHLEIAVQVFQYFTLVVSSLFMLEVFLKIIYSRIAFIKDVLQIVDLLVVMASLGLEILFYVMHDKLLNCHPEIVLAGLIVLFRLWRIPRACNIQKEEYAKRLESEMHYLRNEKINQERKFKELEDRFKKQMQESKQHKNAEAKHNGISIHINDTSQCNGSAQKGILYEKIQATLPEEPQSKHSKSRNGNATSVSNGDLPRSTPDQSKEEADQKKASKDPEVDSSPKDQSGDKDSFNKKVYHEVDGPVSNDQVFVDVDSSAMPHRHIVQEVEIHFEEAHMQHQLPSVSYRALDHEEQGIDTSLVGMDNGGYDESDEHGDEMDLVSVTEDGTRTYRSADGIPMTDL</sequence>
<evidence type="ECO:0000313" key="13">
    <source>
        <dbReference type="Proteomes" id="UP001195483"/>
    </source>
</evidence>
<organism evidence="12 13">
    <name type="scientific">Potamilus streckersoni</name>
    <dbReference type="NCBI Taxonomy" id="2493646"/>
    <lineage>
        <taxon>Eukaryota</taxon>
        <taxon>Metazoa</taxon>
        <taxon>Spiralia</taxon>
        <taxon>Lophotrochozoa</taxon>
        <taxon>Mollusca</taxon>
        <taxon>Bivalvia</taxon>
        <taxon>Autobranchia</taxon>
        <taxon>Heteroconchia</taxon>
        <taxon>Palaeoheterodonta</taxon>
        <taxon>Unionida</taxon>
        <taxon>Unionoidea</taxon>
        <taxon>Unionidae</taxon>
        <taxon>Ambleminae</taxon>
        <taxon>Lampsilini</taxon>
        <taxon>Potamilus</taxon>
    </lineage>
</organism>
<evidence type="ECO:0000256" key="2">
    <source>
        <dbReference type="ARBA" id="ARBA00022448"/>
    </source>
</evidence>
<evidence type="ECO:0000256" key="3">
    <source>
        <dbReference type="ARBA" id="ARBA00022475"/>
    </source>
</evidence>
<feature type="compositionally biased region" description="Polar residues" evidence="10">
    <location>
        <begin position="276"/>
        <end position="285"/>
    </location>
</feature>
<comment type="caution">
    <text evidence="12">The sequence shown here is derived from an EMBL/GenBank/DDBJ whole genome shotgun (WGS) entry which is preliminary data.</text>
</comment>
<evidence type="ECO:0000256" key="9">
    <source>
        <dbReference type="ARBA" id="ARBA00023303"/>
    </source>
</evidence>
<feature type="transmembrane region" description="Helical" evidence="11">
    <location>
        <begin position="99"/>
        <end position="121"/>
    </location>
</feature>
<keyword evidence="3" id="KW-1003">Cell membrane</keyword>
<evidence type="ECO:0000256" key="5">
    <source>
        <dbReference type="ARBA" id="ARBA00022882"/>
    </source>
</evidence>
<keyword evidence="13" id="KW-1185">Reference proteome</keyword>
<feature type="region of interest" description="Disordered" evidence="10">
    <location>
        <begin position="219"/>
        <end position="244"/>
    </location>
</feature>
<dbReference type="Gene3D" id="1.20.120.350">
    <property type="entry name" value="Voltage-gated potassium channels. Chain C"/>
    <property type="match status" value="1"/>
</dbReference>
<evidence type="ECO:0000256" key="1">
    <source>
        <dbReference type="ARBA" id="ARBA00004651"/>
    </source>
</evidence>
<keyword evidence="6 11" id="KW-1133">Transmembrane helix</keyword>
<gene>
    <name evidence="12" type="ORF">CHS0354_001278</name>
</gene>
<dbReference type="GO" id="GO:0005886">
    <property type="term" value="C:plasma membrane"/>
    <property type="evidence" value="ECO:0007669"/>
    <property type="project" value="UniProtKB-SubCell"/>
</dbReference>
<feature type="region of interest" description="Disordered" evidence="10">
    <location>
        <begin position="265"/>
        <end position="325"/>
    </location>
</feature>
<dbReference type="AlphaFoldDB" id="A0AAE0VRP6"/>
<evidence type="ECO:0000256" key="6">
    <source>
        <dbReference type="ARBA" id="ARBA00022989"/>
    </source>
</evidence>
<evidence type="ECO:0008006" key="14">
    <source>
        <dbReference type="Google" id="ProtNLM"/>
    </source>
</evidence>
<reference evidence="12" key="1">
    <citation type="journal article" date="2021" name="Genome Biol. Evol.">
        <title>A High-Quality Reference Genome for a Parasitic Bivalve with Doubly Uniparental Inheritance (Bivalvia: Unionida).</title>
        <authorList>
            <person name="Smith C.H."/>
        </authorList>
    </citation>
    <scope>NUCLEOTIDE SEQUENCE</scope>
    <source>
        <strain evidence="12">CHS0354</strain>
    </source>
</reference>
<dbReference type="GO" id="GO:0030171">
    <property type="term" value="F:voltage-gated proton channel activity"/>
    <property type="evidence" value="ECO:0007669"/>
    <property type="project" value="InterPro"/>
</dbReference>
<evidence type="ECO:0000256" key="8">
    <source>
        <dbReference type="ARBA" id="ARBA00023136"/>
    </source>
</evidence>
<proteinExistence type="predicted"/>
<feature type="compositionally biased region" description="Basic and acidic residues" evidence="10">
    <location>
        <begin position="219"/>
        <end position="234"/>
    </location>
</feature>